<dbReference type="OrthoDB" id="9804603at2"/>
<dbReference type="KEGG" id="pbu:L21SP3_00300"/>
<dbReference type="EC" id="1.12.1.3" evidence="6"/>
<dbReference type="InterPro" id="IPR050157">
    <property type="entry name" value="PSI_iron-sulfur_center"/>
</dbReference>
<dbReference type="Gene3D" id="3.30.70.20">
    <property type="match status" value="2"/>
</dbReference>
<dbReference type="PROSITE" id="PS51379">
    <property type="entry name" value="4FE4S_FER_2"/>
    <property type="match status" value="2"/>
</dbReference>
<dbReference type="STRING" id="1940790.L21SP3_00300"/>
<reference evidence="7" key="1">
    <citation type="submission" date="2017-02" db="EMBL/GenBank/DDBJ databases">
        <title>Comparative genomics and description of representatives of a novel lineage of planctomycetes thriving in anoxic sediments.</title>
        <authorList>
            <person name="Spring S."/>
            <person name="Bunk B."/>
            <person name="Sproer C."/>
            <person name="Klenk H.-P."/>
        </authorList>
    </citation>
    <scope>NUCLEOTIDE SEQUENCE [LARGE SCALE GENOMIC DNA]</scope>
    <source>
        <strain evidence="7">L21-RPul-D3</strain>
    </source>
</reference>
<dbReference type="Proteomes" id="UP000188273">
    <property type="component" value="Chromosome"/>
</dbReference>
<keyword evidence="7" id="KW-1185">Reference proteome</keyword>
<keyword evidence="2" id="KW-0479">Metal-binding</keyword>
<gene>
    <name evidence="6" type="primary">hndC_2</name>
    <name evidence="6" type="ORF">L21SP3_00300</name>
</gene>
<dbReference type="PANTHER" id="PTHR24960">
    <property type="entry name" value="PHOTOSYSTEM I IRON-SULFUR CENTER-RELATED"/>
    <property type="match status" value="1"/>
</dbReference>
<evidence type="ECO:0000256" key="4">
    <source>
        <dbReference type="ARBA" id="ARBA00023014"/>
    </source>
</evidence>
<dbReference type="GO" id="GO:0046872">
    <property type="term" value="F:metal ion binding"/>
    <property type="evidence" value="ECO:0007669"/>
    <property type="project" value="UniProtKB-KW"/>
</dbReference>
<evidence type="ECO:0000259" key="5">
    <source>
        <dbReference type="PROSITE" id="PS51379"/>
    </source>
</evidence>
<dbReference type="RefSeq" id="WP_077538884.1">
    <property type="nucleotide sequence ID" value="NZ_CP019633.1"/>
</dbReference>
<dbReference type="InterPro" id="IPR017896">
    <property type="entry name" value="4Fe4S_Fe-S-bd"/>
</dbReference>
<dbReference type="GO" id="GO:0050583">
    <property type="term" value="F:hydrogen dehydrogenase (NADP+) activity"/>
    <property type="evidence" value="ECO:0007669"/>
    <property type="project" value="UniProtKB-EC"/>
</dbReference>
<dbReference type="PROSITE" id="PS00198">
    <property type="entry name" value="4FE4S_FER_1"/>
    <property type="match status" value="2"/>
</dbReference>
<proteinExistence type="predicted"/>
<dbReference type="AlphaFoldDB" id="A0A1Q2HM01"/>
<dbReference type="SUPFAM" id="SSF54862">
    <property type="entry name" value="4Fe-4S ferredoxins"/>
    <property type="match status" value="1"/>
</dbReference>
<dbReference type="EMBL" id="CP019633">
    <property type="protein sequence ID" value="AQQ08517.1"/>
    <property type="molecule type" value="Genomic_DNA"/>
</dbReference>
<feature type="domain" description="4Fe-4S ferredoxin-type" evidence="5">
    <location>
        <begin position="30"/>
        <end position="59"/>
    </location>
</feature>
<keyword evidence="4" id="KW-0411">Iron-sulfur</keyword>
<evidence type="ECO:0000313" key="7">
    <source>
        <dbReference type="Proteomes" id="UP000188273"/>
    </source>
</evidence>
<accession>A0A1Q2HM01</accession>
<keyword evidence="3" id="KW-0408">Iron</keyword>
<organism evidence="6 7">
    <name type="scientific">Sedimentisphaera cyanobacteriorum</name>
    <dbReference type="NCBI Taxonomy" id="1940790"/>
    <lineage>
        <taxon>Bacteria</taxon>
        <taxon>Pseudomonadati</taxon>
        <taxon>Planctomycetota</taxon>
        <taxon>Phycisphaerae</taxon>
        <taxon>Sedimentisphaerales</taxon>
        <taxon>Sedimentisphaeraceae</taxon>
        <taxon>Sedimentisphaera</taxon>
    </lineage>
</organism>
<sequence length="116" mass="13226">MPWVNEEMCAGCGICESECPVDAISVSKGVSAQIDESVCIRCGKCHDVCPKDAVRHDSEKIPLLIEENLTDVKQKLSHFQSTQDKSDFFERIKRFYRMKAKVANMTIERIEDLQDE</sequence>
<keyword evidence="1" id="KW-0004">4Fe-4S</keyword>
<dbReference type="InterPro" id="IPR017900">
    <property type="entry name" value="4Fe4S_Fe_S_CS"/>
</dbReference>
<dbReference type="Pfam" id="PF13187">
    <property type="entry name" value="Fer4_9"/>
    <property type="match status" value="1"/>
</dbReference>
<evidence type="ECO:0000313" key="6">
    <source>
        <dbReference type="EMBL" id="AQQ08517.1"/>
    </source>
</evidence>
<protein>
    <submittedName>
        <fullName evidence="6">NADP-reducing hydrogenase subunit HndC</fullName>
        <ecNumber evidence="6">1.12.1.3</ecNumber>
    </submittedName>
</protein>
<dbReference type="GO" id="GO:0051539">
    <property type="term" value="F:4 iron, 4 sulfur cluster binding"/>
    <property type="evidence" value="ECO:0007669"/>
    <property type="project" value="UniProtKB-KW"/>
</dbReference>
<evidence type="ECO:0000256" key="2">
    <source>
        <dbReference type="ARBA" id="ARBA00022723"/>
    </source>
</evidence>
<dbReference type="PANTHER" id="PTHR24960:SF79">
    <property type="entry name" value="PHOTOSYSTEM I IRON-SULFUR CENTER"/>
    <property type="match status" value="1"/>
</dbReference>
<feature type="domain" description="4Fe-4S ferredoxin-type" evidence="5">
    <location>
        <begin position="1"/>
        <end position="29"/>
    </location>
</feature>
<evidence type="ECO:0000256" key="1">
    <source>
        <dbReference type="ARBA" id="ARBA00022485"/>
    </source>
</evidence>
<name>A0A1Q2HM01_9BACT</name>
<keyword evidence="6" id="KW-0560">Oxidoreductase</keyword>
<evidence type="ECO:0000256" key="3">
    <source>
        <dbReference type="ARBA" id="ARBA00023004"/>
    </source>
</evidence>